<feature type="compositionally biased region" description="Polar residues" evidence="1">
    <location>
        <begin position="356"/>
        <end position="365"/>
    </location>
</feature>
<name>A0A4Z1KCP6_9HELO</name>
<evidence type="ECO:0000256" key="2">
    <source>
        <dbReference type="SAM" id="Phobius"/>
    </source>
</evidence>
<dbReference type="AlphaFoldDB" id="A0A4Z1KCP6"/>
<feature type="compositionally biased region" description="Acidic residues" evidence="1">
    <location>
        <begin position="331"/>
        <end position="351"/>
    </location>
</feature>
<dbReference type="Proteomes" id="UP000297280">
    <property type="component" value="Unassembled WGS sequence"/>
</dbReference>
<feature type="region of interest" description="Disordered" evidence="1">
    <location>
        <begin position="331"/>
        <end position="370"/>
    </location>
</feature>
<sequence length="504" mass="57569">MSMMIAKISSFYPTSNFKPATSQPHPWKNTAKILLSLILLTGVDLDFLIYYFFYHISRKLLAISGLGTRGKLKLLAITLAFEPCWFLIGAAHNFGEMYIDITLERILRPLGEKKNNATEKEEEKEEKAHSANYPEPISVIINRLFSLRDGIEYNIFEESDETDSYKRIIGKPKETQKPESEADKKENKYSSALRHSNNQSSLSQARARRFLDFMSFDTEKGPHNHLNKYTVAEERISAPYYLTPLPCAQFGPTTIVRLPSTLRSRIRCMIDSVTRELKSEKRHKALRLIVETEQYVEKLFLRSESSMPEMVGQMEELERKLKGIFEDAEIAEVENEREVGDDDDEDEEEELASGILTPSTSSGASTPIVRPATPWVRSEFAFGDATEDEEEDMSTGVLPPSTSSTPSTPDITRAIPTSPPPPPPSPSTFTPKTTIAGRPWHLFLVDTIYKCDNSLDYEWRTPELFNAWCRKNSWFAVTEGEIALLEKWKWWALDDSPVVEKWNW</sequence>
<keyword evidence="2" id="KW-0812">Transmembrane</keyword>
<feature type="region of interest" description="Disordered" evidence="1">
    <location>
        <begin position="171"/>
        <end position="204"/>
    </location>
</feature>
<evidence type="ECO:0000256" key="1">
    <source>
        <dbReference type="SAM" id="MobiDB-lite"/>
    </source>
</evidence>
<evidence type="ECO:0000313" key="3">
    <source>
        <dbReference type="EMBL" id="TGO83941.1"/>
    </source>
</evidence>
<reference evidence="3 4" key="1">
    <citation type="submission" date="2017-12" db="EMBL/GenBank/DDBJ databases">
        <title>Comparative genomics of Botrytis spp.</title>
        <authorList>
            <person name="Valero-Jimenez C.A."/>
            <person name="Tapia P."/>
            <person name="Veloso J."/>
            <person name="Silva-Moreno E."/>
            <person name="Staats M."/>
            <person name="Valdes J.H."/>
            <person name="Van Kan J.A.L."/>
        </authorList>
    </citation>
    <scope>NUCLEOTIDE SEQUENCE [LARGE SCALE GENOMIC DNA]</scope>
    <source>
        <strain evidence="3 4">MUCL3349</strain>
    </source>
</reference>
<feature type="compositionally biased region" description="Pro residues" evidence="1">
    <location>
        <begin position="417"/>
        <end position="426"/>
    </location>
</feature>
<gene>
    <name evidence="3" type="ORF">BPOR_0571g00050</name>
</gene>
<keyword evidence="2" id="KW-1133">Transmembrane helix</keyword>
<feature type="compositionally biased region" description="Low complexity" evidence="1">
    <location>
        <begin position="399"/>
        <end position="409"/>
    </location>
</feature>
<feature type="compositionally biased region" description="Basic and acidic residues" evidence="1">
    <location>
        <begin position="171"/>
        <end position="188"/>
    </location>
</feature>
<proteinExistence type="predicted"/>
<evidence type="ECO:0000313" key="4">
    <source>
        <dbReference type="Proteomes" id="UP000297280"/>
    </source>
</evidence>
<dbReference type="EMBL" id="PQXO01000570">
    <property type="protein sequence ID" value="TGO83941.1"/>
    <property type="molecule type" value="Genomic_DNA"/>
</dbReference>
<keyword evidence="2" id="KW-0472">Membrane</keyword>
<feature type="compositionally biased region" description="Polar residues" evidence="1">
    <location>
        <begin position="189"/>
        <end position="204"/>
    </location>
</feature>
<keyword evidence="4" id="KW-1185">Reference proteome</keyword>
<protein>
    <submittedName>
        <fullName evidence="3">Uncharacterized protein</fullName>
    </submittedName>
</protein>
<accession>A0A4Z1KCP6</accession>
<feature type="region of interest" description="Disordered" evidence="1">
    <location>
        <begin position="385"/>
        <end position="431"/>
    </location>
</feature>
<organism evidence="3 4">
    <name type="scientific">Botrytis porri</name>
    <dbReference type="NCBI Taxonomy" id="87229"/>
    <lineage>
        <taxon>Eukaryota</taxon>
        <taxon>Fungi</taxon>
        <taxon>Dikarya</taxon>
        <taxon>Ascomycota</taxon>
        <taxon>Pezizomycotina</taxon>
        <taxon>Leotiomycetes</taxon>
        <taxon>Helotiales</taxon>
        <taxon>Sclerotiniaceae</taxon>
        <taxon>Botrytis</taxon>
    </lineage>
</organism>
<feature type="transmembrane region" description="Helical" evidence="2">
    <location>
        <begin position="33"/>
        <end position="53"/>
    </location>
</feature>
<comment type="caution">
    <text evidence="3">The sequence shown here is derived from an EMBL/GenBank/DDBJ whole genome shotgun (WGS) entry which is preliminary data.</text>
</comment>